<evidence type="ECO:0008006" key="4">
    <source>
        <dbReference type="Google" id="ProtNLM"/>
    </source>
</evidence>
<evidence type="ECO:0000313" key="2">
    <source>
        <dbReference type="EMBL" id="MBD7963322.1"/>
    </source>
</evidence>
<accession>A0ABR8SIK6</accession>
<reference evidence="2 3" key="1">
    <citation type="submission" date="2020-08" db="EMBL/GenBank/DDBJ databases">
        <title>A Genomic Blueprint of the Chicken Gut Microbiome.</title>
        <authorList>
            <person name="Gilroy R."/>
            <person name="Ravi A."/>
            <person name="Getino M."/>
            <person name="Pursley I."/>
            <person name="Horton D.L."/>
            <person name="Alikhan N.-F."/>
            <person name="Baker D."/>
            <person name="Gharbi K."/>
            <person name="Hall N."/>
            <person name="Watson M."/>
            <person name="Adriaenssens E.M."/>
            <person name="Foster-Nyarko E."/>
            <person name="Jarju S."/>
            <person name="Secka A."/>
            <person name="Antonio M."/>
            <person name="Oren A."/>
            <person name="Chaudhuri R."/>
            <person name="La Ragione R.M."/>
            <person name="Hildebrand F."/>
            <person name="Pallen M.J."/>
        </authorList>
    </citation>
    <scope>NUCLEOTIDE SEQUENCE [LARGE SCALE GENOMIC DNA]</scope>
    <source>
        <strain evidence="2 3">Sa2CUA10</strain>
    </source>
</reference>
<feature type="transmembrane region" description="Helical" evidence="1">
    <location>
        <begin position="132"/>
        <end position="151"/>
    </location>
</feature>
<name>A0ABR8SIK6_9BACL</name>
<feature type="transmembrane region" description="Helical" evidence="1">
    <location>
        <begin position="77"/>
        <end position="98"/>
    </location>
</feature>
<keyword evidence="1" id="KW-0812">Transmembrane</keyword>
<proteinExistence type="predicted"/>
<feature type="transmembrane region" description="Helical" evidence="1">
    <location>
        <begin position="184"/>
        <end position="201"/>
    </location>
</feature>
<keyword evidence="3" id="KW-1185">Reference proteome</keyword>
<comment type="caution">
    <text evidence="2">The sequence shown here is derived from an EMBL/GenBank/DDBJ whole genome shotgun (WGS) entry which is preliminary data.</text>
</comment>
<evidence type="ECO:0000256" key="1">
    <source>
        <dbReference type="SAM" id="Phobius"/>
    </source>
</evidence>
<sequence>MNLIETYISEVTQRLPEKIRDDIAMELRSTIEDMLPDQPTDKNVEAVLMKLGDPVKLAGEYNNKPRYLIGPMFYESYINVLIVAAIISVVISSLTLFVNGMISFEGDKSLFTLMAFIGQLCLKMLLSSLTVLFQVFFWVTIVFIMLERSGVSNGDIYTRKKKTWSPSDLYQLKKVVTKRQIPKAEVFFSLFWTAIWAIILFNSSEMIGWYEQSGKGLEGLTLKAPLFNEEVLFSYAPFIVLLILIEVGLAIYKFFIGRWTYLLASLNLIYHFISVGLLCFMLTDETLYNKSFTEKLYATVPDVPAFWFISTIAALLAVFSIIDIISGFNKANKSNTLIDQWMKNG</sequence>
<feature type="transmembrane region" description="Helical" evidence="1">
    <location>
        <begin position="259"/>
        <end position="283"/>
    </location>
</feature>
<evidence type="ECO:0000313" key="3">
    <source>
        <dbReference type="Proteomes" id="UP000603641"/>
    </source>
</evidence>
<dbReference type="Pfam" id="PF22564">
    <property type="entry name" value="HAAS"/>
    <property type="match status" value="1"/>
</dbReference>
<dbReference type="Proteomes" id="UP000603641">
    <property type="component" value="Unassembled WGS sequence"/>
</dbReference>
<organism evidence="2 3">
    <name type="scientific">Fictibacillus norfolkensis</name>
    <dbReference type="NCBI Taxonomy" id="2762233"/>
    <lineage>
        <taxon>Bacteria</taxon>
        <taxon>Bacillati</taxon>
        <taxon>Bacillota</taxon>
        <taxon>Bacilli</taxon>
        <taxon>Bacillales</taxon>
        <taxon>Fictibacillaceae</taxon>
        <taxon>Fictibacillus</taxon>
    </lineage>
</organism>
<keyword evidence="1" id="KW-1133">Transmembrane helix</keyword>
<dbReference type="RefSeq" id="WP_191752744.1">
    <property type="nucleotide sequence ID" value="NZ_JACSQM010000002.1"/>
</dbReference>
<feature type="transmembrane region" description="Helical" evidence="1">
    <location>
        <begin position="232"/>
        <end position="252"/>
    </location>
</feature>
<feature type="transmembrane region" description="Helical" evidence="1">
    <location>
        <begin position="303"/>
        <end position="325"/>
    </location>
</feature>
<keyword evidence="1" id="KW-0472">Membrane</keyword>
<gene>
    <name evidence="2" type="ORF">H9648_04570</name>
</gene>
<dbReference type="EMBL" id="JACSQM010000002">
    <property type="protein sequence ID" value="MBD7963322.1"/>
    <property type="molecule type" value="Genomic_DNA"/>
</dbReference>
<protein>
    <recommendedName>
        <fullName evidence="4">HTTM domain-containing protein</fullName>
    </recommendedName>
</protein>